<evidence type="ECO:0000256" key="1">
    <source>
        <dbReference type="ARBA" id="ARBA00008601"/>
    </source>
</evidence>
<dbReference type="SUPFAM" id="SSF52799">
    <property type="entry name" value="(Phosphotyrosine protein) phosphatases II"/>
    <property type="match status" value="1"/>
</dbReference>
<feature type="domain" description="Tyrosine-protein phosphatase" evidence="6">
    <location>
        <begin position="511"/>
        <end position="657"/>
    </location>
</feature>
<dbReference type="InterPro" id="IPR000387">
    <property type="entry name" value="Tyr_Pase_dom"/>
</dbReference>
<feature type="compositionally biased region" description="Basic and acidic residues" evidence="5">
    <location>
        <begin position="1"/>
        <end position="20"/>
    </location>
</feature>
<keyword evidence="4" id="KW-0904">Protein phosphatase</keyword>
<dbReference type="EC" id="3.1.3.48" evidence="2"/>
<dbReference type="PANTHER" id="PTHR10159">
    <property type="entry name" value="DUAL SPECIFICITY PROTEIN PHOSPHATASE"/>
    <property type="match status" value="1"/>
</dbReference>
<dbReference type="CDD" id="cd14498">
    <property type="entry name" value="DSP"/>
    <property type="match status" value="1"/>
</dbReference>
<dbReference type="InterPro" id="IPR036873">
    <property type="entry name" value="Rhodanese-like_dom_sf"/>
</dbReference>
<evidence type="ECO:0000313" key="10">
    <source>
        <dbReference type="Proteomes" id="UP001476247"/>
    </source>
</evidence>
<evidence type="ECO:0000256" key="3">
    <source>
        <dbReference type="ARBA" id="ARBA00022801"/>
    </source>
</evidence>
<protein>
    <recommendedName>
        <fullName evidence="2">protein-tyrosine-phosphatase</fullName>
        <ecNumber evidence="2">3.1.3.48</ecNumber>
    </recommendedName>
</protein>
<feature type="domain" description="Rhodanese" evidence="8">
    <location>
        <begin position="230"/>
        <end position="383"/>
    </location>
</feature>
<feature type="compositionally biased region" description="Basic residues" evidence="5">
    <location>
        <begin position="94"/>
        <end position="110"/>
    </location>
</feature>
<gene>
    <name evidence="9" type="ORF">HPULCUR_011875</name>
</gene>
<feature type="region of interest" description="Disordered" evidence="5">
    <location>
        <begin position="1"/>
        <end position="25"/>
    </location>
</feature>
<keyword evidence="10" id="KW-1185">Reference proteome</keyword>
<feature type="region of interest" description="Disordered" evidence="5">
    <location>
        <begin position="94"/>
        <end position="113"/>
    </location>
</feature>
<evidence type="ECO:0000259" key="8">
    <source>
        <dbReference type="PROSITE" id="PS50206"/>
    </source>
</evidence>
<dbReference type="EMBL" id="BAABUJ010000062">
    <property type="protein sequence ID" value="GAA5806342.1"/>
    <property type="molecule type" value="Genomic_DNA"/>
</dbReference>
<sequence length="692" mass="78508">MIFDRYRSKSKTRPDEEKPSKKSSLANALFRKFPIHLSSSSSKKKLVKKQATTIIEQHHPRTSLSLPNIALPVPVPVPILEIKPKPLPPLILKQRKRHSAEQRRSRRTHHLKEDVTRHSYTFGHLSTKNNTTLDADLTFNNQQLDKLSKLVNLPDNTEFLLSQLGTKSSHPVPHRSISHQHLTINTPIGNNNLLLFRQNLNRAHSESHAKNIQVQDPMEPEELVDILELKEQHLILIDVRNLMEYQKKRIQGSINVNLPSLLIKRYQRGTVSNFNLENFITTVKGRELYILANQTPITKGATTTTTTTTILEQKAVEAEAKKKQKSKIWVVYDDEMSLEDKTSQAWTLLNVLDKCIGSVGGGKMYYLNGGFNAFEQLYEEWTETSPTSTSLPSPPSSNVVNIPRRSISYTIGDSKNDLSKRTSLFSLDTQAARVNNANALARRANRRSQQPQPSISTQSVQLPITSVTTPTPFATAATFSNQLIRVTEDDEIAGLLTSDTSPRTESDFGFIISEIIPGFLFVGPEIENTEHANQLDTRFIRRVLNMAEECQDEGVDKQRLMYHKISARDTLEMKNIELVMMEAVQFIEEAKKNHEPIYVHCKAGKSRSITAILAYLVTSERWTLKRAYRHVIKARPNMSPNIGFVSELMKMEGRVHGRVSSFLESDWQSTSLPSPEYASELYQLENAWKPTS</sequence>
<dbReference type="Gene3D" id="3.90.190.10">
    <property type="entry name" value="Protein tyrosine phosphatase superfamily"/>
    <property type="match status" value="1"/>
</dbReference>
<comment type="caution">
    <text evidence="9">The sequence shown here is derived from an EMBL/GenBank/DDBJ whole genome shotgun (WGS) entry which is preliminary data.</text>
</comment>
<dbReference type="PROSITE" id="PS50206">
    <property type="entry name" value="RHODANESE_3"/>
    <property type="match status" value="1"/>
</dbReference>
<accession>A0ABP9YHC3</accession>
<dbReference type="SUPFAM" id="SSF52821">
    <property type="entry name" value="Rhodanese/Cell cycle control phosphatase"/>
    <property type="match status" value="1"/>
</dbReference>
<dbReference type="InterPro" id="IPR029021">
    <property type="entry name" value="Prot-tyrosine_phosphatase-like"/>
</dbReference>
<dbReference type="PROSITE" id="PS50054">
    <property type="entry name" value="TYR_PHOSPHATASE_DUAL"/>
    <property type="match status" value="1"/>
</dbReference>
<dbReference type="Gene3D" id="3.40.250.10">
    <property type="entry name" value="Rhodanese-like domain"/>
    <property type="match status" value="1"/>
</dbReference>
<evidence type="ECO:0000313" key="9">
    <source>
        <dbReference type="EMBL" id="GAA5806342.1"/>
    </source>
</evidence>
<dbReference type="PANTHER" id="PTHR10159:SF530">
    <property type="entry name" value="DUAL SPECIFICITY PROTEIN PHOSPHATASE DDB_G0271350-RELATED"/>
    <property type="match status" value="1"/>
</dbReference>
<dbReference type="Pfam" id="PF00782">
    <property type="entry name" value="DSPc"/>
    <property type="match status" value="1"/>
</dbReference>
<dbReference type="InterPro" id="IPR001763">
    <property type="entry name" value="Rhodanese-like_dom"/>
</dbReference>
<reference evidence="9 10" key="1">
    <citation type="submission" date="2024-04" db="EMBL/GenBank/DDBJ databases">
        <title>genome sequences of Mucor flavus KT1a and Helicostylum pulchrum KT1b strains isolation_sourced from the surface of a dry-aged beef.</title>
        <authorList>
            <person name="Toyotome T."/>
            <person name="Hosono M."/>
            <person name="Torimaru M."/>
            <person name="Fukuda K."/>
            <person name="Mikami N."/>
        </authorList>
    </citation>
    <scope>NUCLEOTIDE SEQUENCE [LARGE SCALE GENOMIC DNA]</scope>
    <source>
        <strain evidence="9 10">KT1b</strain>
    </source>
</reference>
<organism evidence="9 10">
    <name type="scientific">Helicostylum pulchrum</name>
    <dbReference type="NCBI Taxonomy" id="562976"/>
    <lineage>
        <taxon>Eukaryota</taxon>
        <taxon>Fungi</taxon>
        <taxon>Fungi incertae sedis</taxon>
        <taxon>Mucoromycota</taxon>
        <taxon>Mucoromycotina</taxon>
        <taxon>Mucoromycetes</taxon>
        <taxon>Mucorales</taxon>
        <taxon>Mucorineae</taxon>
        <taxon>Mucoraceae</taxon>
        <taxon>Helicostylum</taxon>
    </lineage>
</organism>
<dbReference type="SMART" id="SM00195">
    <property type="entry name" value="DSPc"/>
    <property type="match status" value="1"/>
</dbReference>
<dbReference type="PROSITE" id="PS50056">
    <property type="entry name" value="TYR_PHOSPHATASE_2"/>
    <property type="match status" value="1"/>
</dbReference>
<dbReference type="Pfam" id="PF00581">
    <property type="entry name" value="Rhodanese"/>
    <property type="match status" value="1"/>
</dbReference>
<dbReference type="SMART" id="SM00450">
    <property type="entry name" value="RHOD"/>
    <property type="match status" value="1"/>
</dbReference>
<evidence type="ECO:0000259" key="6">
    <source>
        <dbReference type="PROSITE" id="PS50054"/>
    </source>
</evidence>
<proteinExistence type="inferred from homology"/>
<feature type="domain" description="Tyrosine specific protein phosphatases" evidence="7">
    <location>
        <begin position="578"/>
        <end position="638"/>
    </location>
</feature>
<evidence type="ECO:0000259" key="7">
    <source>
        <dbReference type="PROSITE" id="PS50056"/>
    </source>
</evidence>
<dbReference type="Proteomes" id="UP001476247">
    <property type="component" value="Unassembled WGS sequence"/>
</dbReference>
<name>A0ABP9YHC3_9FUNG</name>
<evidence type="ECO:0000256" key="2">
    <source>
        <dbReference type="ARBA" id="ARBA00013064"/>
    </source>
</evidence>
<dbReference type="InterPro" id="IPR020422">
    <property type="entry name" value="TYR_PHOSPHATASE_DUAL_dom"/>
</dbReference>
<comment type="similarity">
    <text evidence="1">Belongs to the protein-tyrosine phosphatase family. Non-receptor class dual specificity subfamily.</text>
</comment>
<evidence type="ECO:0000256" key="4">
    <source>
        <dbReference type="ARBA" id="ARBA00022912"/>
    </source>
</evidence>
<keyword evidence="3" id="KW-0378">Hydrolase</keyword>
<dbReference type="InterPro" id="IPR000340">
    <property type="entry name" value="Dual-sp_phosphatase_cat-dom"/>
</dbReference>
<evidence type="ECO:0000256" key="5">
    <source>
        <dbReference type="SAM" id="MobiDB-lite"/>
    </source>
</evidence>